<gene>
    <name evidence="1" type="ORF">EAG_16280</name>
</gene>
<dbReference type="AlphaFoldDB" id="E2AGA7"/>
<organism evidence="2">
    <name type="scientific">Camponotus floridanus</name>
    <name type="common">Florida carpenter ant</name>
    <dbReference type="NCBI Taxonomy" id="104421"/>
    <lineage>
        <taxon>Eukaryota</taxon>
        <taxon>Metazoa</taxon>
        <taxon>Ecdysozoa</taxon>
        <taxon>Arthropoda</taxon>
        <taxon>Hexapoda</taxon>
        <taxon>Insecta</taxon>
        <taxon>Pterygota</taxon>
        <taxon>Neoptera</taxon>
        <taxon>Endopterygota</taxon>
        <taxon>Hymenoptera</taxon>
        <taxon>Apocrita</taxon>
        <taxon>Aculeata</taxon>
        <taxon>Formicoidea</taxon>
        <taxon>Formicidae</taxon>
        <taxon>Formicinae</taxon>
        <taxon>Camponotus</taxon>
    </lineage>
</organism>
<accession>E2AGA7</accession>
<proteinExistence type="predicted"/>
<evidence type="ECO:0000313" key="2">
    <source>
        <dbReference type="Proteomes" id="UP000000311"/>
    </source>
</evidence>
<reference evidence="1 2" key="1">
    <citation type="journal article" date="2010" name="Science">
        <title>Genomic comparison of the ants Camponotus floridanus and Harpegnathos saltator.</title>
        <authorList>
            <person name="Bonasio R."/>
            <person name="Zhang G."/>
            <person name="Ye C."/>
            <person name="Mutti N.S."/>
            <person name="Fang X."/>
            <person name="Qin N."/>
            <person name="Donahue G."/>
            <person name="Yang P."/>
            <person name="Li Q."/>
            <person name="Li C."/>
            <person name="Zhang P."/>
            <person name="Huang Z."/>
            <person name="Berger S.L."/>
            <person name="Reinberg D."/>
            <person name="Wang J."/>
            <person name="Liebig J."/>
        </authorList>
    </citation>
    <scope>NUCLEOTIDE SEQUENCE [LARGE SCALE GENOMIC DNA]</scope>
    <source>
        <strain evidence="2">C129</strain>
    </source>
</reference>
<keyword evidence="2" id="KW-1185">Reference proteome</keyword>
<evidence type="ECO:0000313" key="1">
    <source>
        <dbReference type="EMBL" id="EFN67598.1"/>
    </source>
</evidence>
<dbReference type="InParanoid" id="E2AGA7"/>
<dbReference type="Proteomes" id="UP000000311">
    <property type="component" value="Unassembled WGS sequence"/>
</dbReference>
<dbReference type="STRING" id="104421.E2AGA7"/>
<protein>
    <submittedName>
        <fullName evidence="1">Uncharacterized protein</fullName>
    </submittedName>
</protein>
<dbReference type="EMBL" id="GL439266">
    <property type="protein sequence ID" value="EFN67598.1"/>
    <property type="molecule type" value="Genomic_DNA"/>
</dbReference>
<name>E2AGA7_CAMFO</name>
<sequence>MLNFIVNGADLLFLLAASISLGRPEKTVGTGHGVDDSSGQQLVLLNSALAIFLLLTDRIVNIITVRRGAYGDRGKTVVMEEMMELEKIETGRRTEEPLNRDNAFIIAALSFIPRTGVDQEPPRRRHRSSTLMGQVAGVSIPMRGQFHELLGSFYHSSGCHFPSPLPSSWPRAHPCLREYGFSTDITSVTGSVGPQEKGDVIPEIVMLSVKDLRVSIKWQKEHSVSELIKPSRKTKARVERNSTIYHAVEPGVEKGEVDMNEASESFGPIDDVVSFVKRYEVVNRRETFPYERETEINVMANECRRKRKKKRIELTISLESVSRQEI</sequence>